<dbReference type="InterPro" id="IPR025402">
    <property type="entry name" value="DMP19_C"/>
</dbReference>
<organism evidence="2 3">
    <name type="scientific">Alloprevotella tannerae ATCC 51259</name>
    <dbReference type="NCBI Taxonomy" id="626522"/>
    <lineage>
        <taxon>Bacteria</taxon>
        <taxon>Pseudomonadati</taxon>
        <taxon>Bacteroidota</taxon>
        <taxon>Bacteroidia</taxon>
        <taxon>Bacteroidales</taxon>
        <taxon>Prevotellaceae</taxon>
        <taxon>Alloprevotella</taxon>
    </lineage>
</organism>
<dbReference type="AlphaFoldDB" id="C9LGK3"/>
<comment type="caution">
    <text evidence="2">The sequence shown here is derived from an EMBL/GenBank/DDBJ whole genome shotgun (WGS) entry which is preliminary data.</text>
</comment>
<keyword evidence="3" id="KW-1185">Reference proteome</keyword>
<gene>
    <name evidence="2" type="ORF">GCWU000325_01347</name>
</gene>
<evidence type="ECO:0000313" key="3">
    <source>
        <dbReference type="Proteomes" id="UP000003460"/>
    </source>
</evidence>
<dbReference type="HOGENOM" id="CLU_107474_0_0_10"/>
<dbReference type="Proteomes" id="UP000003460">
    <property type="component" value="Unassembled WGS sequence"/>
</dbReference>
<reference evidence="2" key="1">
    <citation type="submission" date="2009-09" db="EMBL/GenBank/DDBJ databases">
        <authorList>
            <person name="Weinstock G."/>
            <person name="Sodergren E."/>
            <person name="Clifton S."/>
            <person name="Fulton L."/>
            <person name="Fulton B."/>
            <person name="Courtney L."/>
            <person name="Fronick C."/>
            <person name="Harrison M."/>
            <person name="Strong C."/>
            <person name="Farmer C."/>
            <person name="Delahaunty K."/>
            <person name="Markovic C."/>
            <person name="Hall O."/>
            <person name="Minx P."/>
            <person name="Tomlinson C."/>
            <person name="Mitreva M."/>
            <person name="Nelson J."/>
            <person name="Hou S."/>
            <person name="Wollam A."/>
            <person name="Pepin K.H."/>
            <person name="Johnson M."/>
            <person name="Bhonagiri V."/>
            <person name="Nash W.E."/>
            <person name="Warren W."/>
            <person name="Chinwalla A."/>
            <person name="Mardis E.R."/>
            <person name="Wilson R.K."/>
        </authorList>
    </citation>
    <scope>NUCLEOTIDE SEQUENCE [LARGE SCALE GENOMIC DNA]</scope>
    <source>
        <strain evidence="2">ATCC 51259</strain>
    </source>
</reference>
<dbReference type="STRING" id="626522.GCWU000325_01347"/>
<dbReference type="EMBL" id="ACIJ02000018">
    <property type="protein sequence ID" value="EEX71811.1"/>
    <property type="molecule type" value="Genomic_DNA"/>
</dbReference>
<protein>
    <recommendedName>
        <fullName evidence="1">DNA mimic protein DMP19 C-terminal domain-containing protein</fullName>
    </recommendedName>
</protein>
<dbReference type="Gene3D" id="1.20.1420.60">
    <property type="match status" value="1"/>
</dbReference>
<evidence type="ECO:0000259" key="1">
    <source>
        <dbReference type="Pfam" id="PF14300"/>
    </source>
</evidence>
<name>C9LGK3_9BACT</name>
<dbReference type="Pfam" id="PF14300">
    <property type="entry name" value="DMP19"/>
    <property type="match status" value="1"/>
</dbReference>
<evidence type="ECO:0000313" key="2">
    <source>
        <dbReference type="EMBL" id="EEX71811.1"/>
    </source>
</evidence>
<sequence>MHKRRAWRFATPLACINFAIMNPIIVNDGDLRCAAAEGMDAFLDVFVNAYKAACGSELSAEAFGLLTPDQITLWGYAILREEVMDGGFVQLIHNGYGPFFFHNPFAKALKLWGVDDLARLLRRVDKQYRRHRNVLTADCTEAEFMALFEQYPEFDDHDDAFIEGEESYTAQIAAYVDEHLDNFATIHGKE</sequence>
<accession>C9LGK3</accession>
<proteinExistence type="predicted"/>
<dbReference type="eggNOG" id="ENOG5031TKA">
    <property type="taxonomic scope" value="Bacteria"/>
</dbReference>
<feature type="domain" description="DNA mimic protein DMP19 C-terminal" evidence="1">
    <location>
        <begin position="66"/>
        <end position="179"/>
    </location>
</feature>